<dbReference type="InterPro" id="IPR043519">
    <property type="entry name" value="NT_sf"/>
</dbReference>
<dbReference type="Gene3D" id="3.30.460.10">
    <property type="entry name" value="Beta Polymerase, domain 2"/>
    <property type="match status" value="1"/>
</dbReference>
<gene>
    <name evidence="1" type="ORF">GA0070613_0526</name>
</gene>
<dbReference type="Proteomes" id="UP000198221">
    <property type="component" value="Chromosome I"/>
</dbReference>
<accession>A0A1C5GXA3</accession>
<reference evidence="2" key="1">
    <citation type="submission" date="2016-06" db="EMBL/GenBank/DDBJ databases">
        <authorList>
            <person name="Varghese N."/>
            <person name="Submissions Spin"/>
        </authorList>
    </citation>
    <scope>NUCLEOTIDE SEQUENCE [LARGE SCALE GENOMIC DNA]</scope>
    <source>
        <strain evidence="2">DSM 43819</strain>
    </source>
</reference>
<dbReference type="AlphaFoldDB" id="A0A1C5GXA3"/>
<dbReference type="Pfam" id="PF04229">
    <property type="entry name" value="GrpB"/>
    <property type="match status" value="1"/>
</dbReference>
<dbReference type="PANTHER" id="PTHR34822:SF1">
    <property type="entry name" value="GRPB FAMILY PROTEIN"/>
    <property type="match status" value="1"/>
</dbReference>
<keyword evidence="2" id="KW-1185">Reference proteome</keyword>
<proteinExistence type="predicted"/>
<evidence type="ECO:0000313" key="1">
    <source>
        <dbReference type="EMBL" id="SCG38439.1"/>
    </source>
</evidence>
<evidence type="ECO:0000313" key="2">
    <source>
        <dbReference type="Proteomes" id="UP000198221"/>
    </source>
</evidence>
<protein>
    <submittedName>
        <fullName evidence="1">GrpB domain, predicted nucleotidyltransferase, UPF0157 family</fullName>
    </submittedName>
</protein>
<dbReference type="PANTHER" id="PTHR34822">
    <property type="entry name" value="GRPB DOMAIN PROTEIN (AFU_ORTHOLOGUE AFUA_1G01530)"/>
    <property type="match status" value="1"/>
</dbReference>
<dbReference type="InterPro" id="IPR007344">
    <property type="entry name" value="GrpB/CoaE"/>
</dbReference>
<keyword evidence="1" id="KW-0808">Transferase</keyword>
<dbReference type="SUPFAM" id="SSF81301">
    <property type="entry name" value="Nucleotidyltransferase"/>
    <property type="match status" value="1"/>
</dbReference>
<name>A0A1C5GXA3_9ACTN</name>
<dbReference type="GO" id="GO:0016740">
    <property type="term" value="F:transferase activity"/>
    <property type="evidence" value="ECO:0007669"/>
    <property type="project" value="UniProtKB-KW"/>
</dbReference>
<organism evidence="1 2">
    <name type="scientific">Micromonospora inositola</name>
    <dbReference type="NCBI Taxonomy" id="47865"/>
    <lineage>
        <taxon>Bacteria</taxon>
        <taxon>Bacillati</taxon>
        <taxon>Actinomycetota</taxon>
        <taxon>Actinomycetes</taxon>
        <taxon>Micromonosporales</taxon>
        <taxon>Micromonosporaceae</taxon>
        <taxon>Micromonospora</taxon>
    </lineage>
</organism>
<sequence length="218" mass="24434">MLDMIVGLLLGRRRNGFPGKVADMPDSHSSDSHEVNATIHIEPHDAAWAERFDEEASVISRTIGPWITGGVHHVGSTAVPGLAAKPVIDIMVGVADLELSRPCIELLKPLSYRYWPYLAEAMHWFCKPRPSHRTHYLHLVPTGSPRYVNVLAFRDYLRAHPDARADYEALKRDLADRYPNDREAYTEGKTDLIGKLTEAARARATPRDMKISKPSSTT</sequence>
<dbReference type="RefSeq" id="WP_197699032.1">
    <property type="nucleotide sequence ID" value="NZ_LT607754.1"/>
</dbReference>
<dbReference type="EMBL" id="LT607754">
    <property type="protein sequence ID" value="SCG38439.1"/>
    <property type="molecule type" value="Genomic_DNA"/>
</dbReference>